<dbReference type="AlphaFoldDB" id="A0A821VBU2"/>
<feature type="domain" description="F-box" evidence="1">
    <location>
        <begin position="9"/>
        <end position="56"/>
    </location>
</feature>
<accession>A0A821VBU2</accession>
<evidence type="ECO:0000259" key="1">
    <source>
        <dbReference type="PROSITE" id="PS50181"/>
    </source>
</evidence>
<dbReference type="Proteomes" id="UP000663838">
    <property type="component" value="Unassembled WGS sequence"/>
</dbReference>
<evidence type="ECO:0000313" key="3">
    <source>
        <dbReference type="Proteomes" id="UP000663838"/>
    </source>
</evidence>
<dbReference type="PROSITE" id="PS50181">
    <property type="entry name" value="FBOX"/>
    <property type="match status" value="1"/>
</dbReference>
<sequence length="147" mass="17217">MKFKKKKLITSIKNLPNEIRYETFEYLDGCQAFQSFGNLNYRFDELLKSSSFLFKIDDLSILNLNEIISLNKQIFSLKLYTSLYVQQLLSPSFIFDSPLNHLQSFSISYVKSDVLISILPELRFLTRLQSLTIHMYDVPMDIAKLIN</sequence>
<dbReference type="InterPro" id="IPR001810">
    <property type="entry name" value="F-box_dom"/>
</dbReference>
<evidence type="ECO:0000313" key="2">
    <source>
        <dbReference type="EMBL" id="CAF4904730.1"/>
    </source>
</evidence>
<protein>
    <recommendedName>
        <fullName evidence="1">F-box domain-containing protein</fullName>
    </recommendedName>
</protein>
<name>A0A821VBU2_9BILA</name>
<gene>
    <name evidence="2" type="ORF">TOA249_LOCUS30946</name>
</gene>
<dbReference type="EMBL" id="CAJOBS010005778">
    <property type="protein sequence ID" value="CAF4904730.1"/>
    <property type="molecule type" value="Genomic_DNA"/>
</dbReference>
<comment type="caution">
    <text evidence="2">The sequence shown here is derived from an EMBL/GenBank/DDBJ whole genome shotgun (WGS) entry which is preliminary data.</text>
</comment>
<organism evidence="2 3">
    <name type="scientific">Rotaria socialis</name>
    <dbReference type="NCBI Taxonomy" id="392032"/>
    <lineage>
        <taxon>Eukaryota</taxon>
        <taxon>Metazoa</taxon>
        <taxon>Spiralia</taxon>
        <taxon>Gnathifera</taxon>
        <taxon>Rotifera</taxon>
        <taxon>Eurotatoria</taxon>
        <taxon>Bdelloidea</taxon>
        <taxon>Philodinida</taxon>
        <taxon>Philodinidae</taxon>
        <taxon>Rotaria</taxon>
    </lineage>
</organism>
<proteinExistence type="predicted"/>
<reference evidence="2" key="1">
    <citation type="submission" date="2021-02" db="EMBL/GenBank/DDBJ databases">
        <authorList>
            <person name="Nowell W R."/>
        </authorList>
    </citation>
    <scope>NUCLEOTIDE SEQUENCE</scope>
</reference>